<dbReference type="NCBIfam" id="TIGR00046">
    <property type="entry name" value="RsmE family RNA methyltransferase"/>
    <property type="match status" value="1"/>
</dbReference>
<dbReference type="CDD" id="cd18084">
    <property type="entry name" value="RsmE-like"/>
    <property type="match status" value="1"/>
</dbReference>
<evidence type="ECO:0000313" key="15">
    <source>
        <dbReference type="EMBL" id="TYP54981.1"/>
    </source>
</evidence>
<comment type="function">
    <text evidence="10 12">Specifically methylates the N3 position of the uracil ring of uridine 1498 (m3U1498) in 16S rRNA. Acts on the fully assembled 30S ribosomal subunit.</text>
</comment>
<dbReference type="PANTHER" id="PTHR30027:SF3">
    <property type="entry name" value="16S RRNA (URACIL(1498)-N(3))-METHYLTRANSFERASE"/>
    <property type="match status" value="1"/>
</dbReference>
<evidence type="ECO:0000256" key="3">
    <source>
        <dbReference type="ARBA" id="ARBA00012328"/>
    </source>
</evidence>
<evidence type="ECO:0000259" key="13">
    <source>
        <dbReference type="Pfam" id="PF04452"/>
    </source>
</evidence>
<evidence type="ECO:0000256" key="11">
    <source>
        <dbReference type="ARBA" id="ARBA00047944"/>
    </source>
</evidence>
<evidence type="ECO:0000256" key="1">
    <source>
        <dbReference type="ARBA" id="ARBA00004496"/>
    </source>
</evidence>
<dbReference type="GO" id="GO:0070475">
    <property type="term" value="P:rRNA base methylation"/>
    <property type="evidence" value="ECO:0007669"/>
    <property type="project" value="TreeGrafter"/>
</dbReference>
<comment type="subcellular location">
    <subcellularLocation>
        <location evidence="1 12">Cytoplasm</location>
    </subcellularLocation>
</comment>
<keyword evidence="9 12" id="KW-0949">S-adenosyl-L-methionine</keyword>
<keyword evidence="8 12" id="KW-0808">Transferase</keyword>
<dbReference type="Proteomes" id="UP000322294">
    <property type="component" value="Unassembled WGS sequence"/>
</dbReference>
<protein>
    <recommendedName>
        <fullName evidence="4 12">Ribosomal RNA small subunit methyltransferase E</fullName>
        <ecNumber evidence="3 12">2.1.1.193</ecNumber>
    </recommendedName>
</protein>
<dbReference type="InterPro" id="IPR006700">
    <property type="entry name" value="RsmE"/>
</dbReference>
<dbReference type="InterPro" id="IPR029026">
    <property type="entry name" value="tRNA_m1G_MTases_N"/>
</dbReference>
<keyword evidence="16" id="KW-1185">Reference proteome</keyword>
<dbReference type="Gene3D" id="3.40.1280.10">
    <property type="match status" value="1"/>
</dbReference>
<dbReference type="AlphaFoldDB" id="A0A5S5ASG6"/>
<feature type="domain" description="Ribosomal RNA small subunit methyltransferase E methyltransferase" evidence="13">
    <location>
        <begin position="77"/>
        <end position="240"/>
    </location>
</feature>
<sequence length="256" mass="28483">MPIFFVQGKMNPGDVMEISGEDAHHIARVLRMEKGDLVSLSNGVDALGTGQILELIPKDRKIKVKVIEKNKFEPRRPRITLFQGVPKGQKFDLILQKNTELGVSEFVPVITERTVVEIKGESKSKKAERWQKITKEAAKQCRRPDLPVVREPVDFDECLELLKNYRMVLVPWEGERGIFLKSILANVPPDVPDIAVLIGPEGGFSVEEIEKARKSGAVTVSLGPRILRTETAGFVVTAVLMYELGDLGGDRGSHYA</sequence>
<dbReference type="PIRSF" id="PIRSF015601">
    <property type="entry name" value="MTase_slr0722"/>
    <property type="match status" value="1"/>
</dbReference>
<dbReference type="PANTHER" id="PTHR30027">
    <property type="entry name" value="RIBOSOMAL RNA SMALL SUBUNIT METHYLTRANSFERASE E"/>
    <property type="match status" value="1"/>
</dbReference>
<dbReference type="InterPro" id="IPR015947">
    <property type="entry name" value="PUA-like_sf"/>
</dbReference>
<keyword evidence="6 12" id="KW-0698">rRNA processing</keyword>
<dbReference type="Pfam" id="PF20260">
    <property type="entry name" value="PUA_4"/>
    <property type="match status" value="1"/>
</dbReference>
<comment type="similarity">
    <text evidence="2 12">Belongs to the RNA methyltransferase RsmE family.</text>
</comment>
<dbReference type="EMBL" id="VNHO01000011">
    <property type="protein sequence ID" value="TYP54981.1"/>
    <property type="molecule type" value="Genomic_DNA"/>
</dbReference>
<dbReference type="GO" id="GO:0070042">
    <property type="term" value="F:rRNA (uridine-N3-)-methyltransferase activity"/>
    <property type="evidence" value="ECO:0007669"/>
    <property type="project" value="TreeGrafter"/>
</dbReference>
<evidence type="ECO:0000256" key="10">
    <source>
        <dbReference type="ARBA" id="ARBA00025699"/>
    </source>
</evidence>
<evidence type="ECO:0000256" key="5">
    <source>
        <dbReference type="ARBA" id="ARBA00022490"/>
    </source>
</evidence>
<dbReference type="Pfam" id="PF04452">
    <property type="entry name" value="Methyltrans_RNA"/>
    <property type="match status" value="1"/>
</dbReference>
<evidence type="ECO:0000313" key="16">
    <source>
        <dbReference type="Proteomes" id="UP000322294"/>
    </source>
</evidence>
<organism evidence="15 16">
    <name type="scientific">Thermosediminibacter litoriperuensis</name>
    <dbReference type="NCBI Taxonomy" id="291989"/>
    <lineage>
        <taxon>Bacteria</taxon>
        <taxon>Bacillati</taxon>
        <taxon>Bacillota</taxon>
        <taxon>Clostridia</taxon>
        <taxon>Thermosediminibacterales</taxon>
        <taxon>Thermosediminibacteraceae</taxon>
        <taxon>Thermosediminibacter</taxon>
    </lineage>
</organism>
<keyword evidence="7 12" id="KW-0489">Methyltransferase</keyword>
<accession>A0A5S5ASG6</accession>
<dbReference type="RefSeq" id="WP_148867065.1">
    <property type="nucleotide sequence ID" value="NZ_VNHO01000011.1"/>
</dbReference>
<dbReference type="NCBIfam" id="NF008692">
    <property type="entry name" value="PRK11713.1-5"/>
    <property type="match status" value="1"/>
</dbReference>
<evidence type="ECO:0000259" key="14">
    <source>
        <dbReference type="Pfam" id="PF20260"/>
    </source>
</evidence>
<reference evidence="15 16" key="1">
    <citation type="submission" date="2019-07" db="EMBL/GenBank/DDBJ databases">
        <title>Genomic Encyclopedia of Type Strains, Phase I: the one thousand microbial genomes (KMG-I) project.</title>
        <authorList>
            <person name="Kyrpides N."/>
        </authorList>
    </citation>
    <scope>NUCLEOTIDE SEQUENCE [LARGE SCALE GENOMIC DNA]</scope>
    <source>
        <strain evidence="15 16">DSM 16647</strain>
    </source>
</reference>
<evidence type="ECO:0000256" key="9">
    <source>
        <dbReference type="ARBA" id="ARBA00022691"/>
    </source>
</evidence>
<evidence type="ECO:0000256" key="8">
    <source>
        <dbReference type="ARBA" id="ARBA00022679"/>
    </source>
</evidence>
<proteinExistence type="inferred from homology"/>
<comment type="caution">
    <text evidence="15">The sequence shown here is derived from an EMBL/GenBank/DDBJ whole genome shotgun (WGS) entry which is preliminary data.</text>
</comment>
<keyword evidence="5 12" id="KW-0963">Cytoplasm</keyword>
<dbReference type="OrthoDB" id="9815641at2"/>
<dbReference type="SUPFAM" id="SSF75217">
    <property type="entry name" value="alpha/beta knot"/>
    <property type="match status" value="1"/>
</dbReference>
<feature type="domain" description="Ribosomal RNA small subunit methyltransferase E PUA-like" evidence="14">
    <location>
        <begin position="18"/>
        <end position="58"/>
    </location>
</feature>
<dbReference type="SUPFAM" id="SSF88697">
    <property type="entry name" value="PUA domain-like"/>
    <property type="match status" value="1"/>
</dbReference>
<dbReference type="InterPro" id="IPR046886">
    <property type="entry name" value="RsmE_MTase_dom"/>
</dbReference>
<dbReference type="InterPro" id="IPR046887">
    <property type="entry name" value="RsmE_PUA-like"/>
</dbReference>
<evidence type="ECO:0000256" key="12">
    <source>
        <dbReference type="PIRNR" id="PIRNR015601"/>
    </source>
</evidence>
<evidence type="ECO:0000256" key="6">
    <source>
        <dbReference type="ARBA" id="ARBA00022552"/>
    </source>
</evidence>
<comment type="catalytic activity">
    <reaction evidence="11 12">
        <text>uridine(1498) in 16S rRNA + S-adenosyl-L-methionine = N(3)-methyluridine(1498) in 16S rRNA + S-adenosyl-L-homocysteine + H(+)</text>
        <dbReference type="Rhea" id="RHEA:42920"/>
        <dbReference type="Rhea" id="RHEA-COMP:10283"/>
        <dbReference type="Rhea" id="RHEA-COMP:10284"/>
        <dbReference type="ChEBI" id="CHEBI:15378"/>
        <dbReference type="ChEBI" id="CHEBI:57856"/>
        <dbReference type="ChEBI" id="CHEBI:59789"/>
        <dbReference type="ChEBI" id="CHEBI:65315"/>
        <dbReference type="ChEBI" id="CHEBI:74502"/>
        <dbReference type="EC" id="2.1.1.193"/>
    </reaction>
</comment>
<name>A0A5S5ASG6_9FIRM</name>
<dbReference type="EC" id="2.1.1.193" evidence="3 12"/>
<evidence type="ECO:0000256" key="4">
    <source>
        <dbReference type="ARBA" id="ARBA00013673"/>
    </source>
</evidence>
<gene>
    <name evidence="15" type="ORF">LZ11_01306</name>
</gene>
<dbReference type="InterPro" id="IPR029028">
    <property type="entry name" value="Alpha/beta_knot_MTases"/>
</dbReference>
<evidence type="ECO:0000256" key="2">
    <source>
        <dbReference type="ARBA" id="ARBA00005528"/>
    </source>
</evidence>
<evidence type="ECO:0000256" key="7">
    <source>
        <dbReference type="ARBA" id="ARBA00022603"/>
    </source>
</evidence>
<dbReference type="GO" id="GO:0005737">
    <property type="term" value="C:cytoplasm"/>
    <property type="evidence" value="ECO:0007669"/>
    <property type="project" value="UniProtKB-SubCell"/>
</dbReference>